<evidence type="ECO:0000313" key="1">
    <source>
        <dbReference type="EMBL" id="MBF6637743.1"/>
    </source>
</evidence>
<evidence type="ECO:0000313" key="2">
    <source>
        <dbReference type="Proteomes" id="UP000705283"/>
    </source>
</evidence>
<proteinExistence type="predicted"/>
<name>A0AA40X300_9GAMM</name>
<accession>A0AA40X300</accession>
<organism evidence="1 2">
    <name type="scientific">Rouxiella silvae</name>
    <dbReference type="NCBI Taxonomy" id="1646373"/>
    <lineage>
        <taxon>Bacteria</taxon>
        <taxon>Pseudomonadati</taxon>
        <taxon>Pseudomonadota</taxon>
        <taxon>Gammaproteobacteria</taxon>
        <taxon>Enterobacterales</taxon>
        <taxon>Yersiniaceae</taxon>
        <taxon>Rouxiella</taxon>
    </lineage>
</organism>
<dbReference type="RefSeq" id="WP_194978217.1">
    <property type="nucleotide sequence ID" value="NZ_JADMKS010000005.1"/>
</dbReference>
<dbReference type="Proteomes" id="UP000705283">
    <property type="component" value="Unassembled WGS sequence"/>
</dbReference>
<dbReference type="EMBL" id="JADMKS010000005">
    <property type="protein sequence ID" value="MBF6637743.1"/>
    <property type="molecule type" value="Genomic_DNA"/>
</dbReference>
<reference evidence="1" key="2">
    <citation type="submission" date="2022-09" db="EMBL/GenBank/DDBJ databases">
        <title>Rouxiella aceris sp. nov., isolated from tree sap and emended description of the genus Rhouxiella.</title>
        <authorList>
            <person name="Kim I.S."/>
        </authorList>
    </citation>
    <scope>NUCLEOTIDE SEQUENCE</scope>
    <source>
        <strain evidence="1">SAP-2</strain>
    </source>
</reference>
<dbReference type="AlphaFoldDB" id="A0AA40X300"/>
<comment type="caution">
    <text evidence="1">The sequence shown here is derived from an EMBL/GenBank/DDBJ whole genome shotgun (WGS) entry which is preliminary data.</text>
</comment>
<protein>
    <submittedName>
        <fullName evidence="1">Uncharacterized protein</fullName>
    </submittedName>
</protein>
<sequence length="294" mass="34203">MNPVNNTQQSTSVKCISEGNTLFPSGKMQNFITNYSNNVNNVRTNKPSMPIAWQDFEENYHKGDLIYGLMGPRTHCTSILRPCGMLKNSAYTIDAYIAAMENQICKPLRDHKYIKTFKRLERNATEEKIDAIRQSLSRKYNSLVSFDKTVAQQYKINPYHHWKTFLSLERNTKFNTGNILAKSIYYTDCDSPLNDNFITEYLKTKCKSGLQMAMMDDKIKIHFLLDDISDTWVVYKYLESYTSSELRFAFRNRTALTGKIFFYNKGRQVAPPWEQNSTLWEEYHPKSSESNPSA</sequence>
<reference evidence="1" key="1">
    <citation type="submission" date="2020-11" db="EMBL/GenBank/DDBJ databases">
        <authorList>
            <person name="Lee S.D."/>
        </authorList>
    </citation>
    <scope>NUCLEOTIDE SEQUENCE</scope>
    <source>
        <strain evidence="1">SAP-2</strain>
    </source>
</reference>
<gene>
    <name evidence="1" type="ORF">ITX54_13845</name>
</gene>